<accession>A0AAE3VW86</accession>
<evidence type="ECO:0000313" key="3">
    <source>
        <dbReference type="EMBL" id="MDQ0364484.1"/>
    </source>
</evidence>
<keyword evidence="1" id="KW-0732">Signal</keyword>
<dbReference type="InterPro" id="IPR003587">
    <property type="entry name" value="Hint_dom_N"/>
</dbReference>
<dbReference type="GO" id="GO:0016539">
    <property type="term" value="P:intein-mediated protein splicing"/>
    <property type="evidence" value="ECO:0007669"/>
    <property type="project" value="InterPro"/>
</dbReference>
<reference evidence="3 4" key="1">
    <citation type="submission" date="2023-07" db="EMBL/GenBank/DDBJ databases">
        <title>Sequencing the genomes of 1000 actinobacteria strains.</title>
        <authorList>
            <person name="Klenk H.-P."/>
        </authorList>
    </citation>
    <scope>NUCLEOTIDE SEQUENCE [LARGE SCALE GENOMIC DNA]</scope>
    <source>
        <strain evidence="3 4">DSM 44709</strain>
    </source>
</reference>
<dbReference type="NCBIfam" id="TIGR01443">
    <property type="entry name" value="intein_Cterm"/>
    <property type="match status" value="1"/>
</dbReference>
<dbReference type="InterPro" id="IPR006141">
    <property type="entry name" value="Intein_N"/>
</dbReference>
<keyword evidence="3" id="KW-0540">Nuclease</keyword>
<feature type="signal peptide" evidence="1">
    <location>
        <begin position="1"/>
        <end position="21"/>
    </location>
</feature>
<keyword evidence="3" id="KW-0255">Endonuclease</keyword>
<dbReference type="EMBL" id="JAUSUZ010000001">
    <property type="protein sequence ID" value="MDQ0364484.1"/>
    <property type="molecule type" value="Genomic_DNA"/>
</dbReference>
<dbReference type="SMART" id="SM00306">
    <property type="entry name" value="HintN"/>
    <property type="match status" value="1"/>
</dbReference>
<organism evidence="3 4">
    <name type="scientific">Catenuloplanes indicus</name>
    <dbReference type="NCBI Taxonomy" id="137267"/>
    <lineage>
        <taxon>Bacteria</taxon>
        <taxon>Bacillati</taxon>
        <taxon>Actinomycetota</taxon>
        <taxon>Actinomycetes</taxon>
        <taxon>Micromonosporales</taxon>
        <taxon>Micromonosporaceae</taxon>
        <taxon>Catenuloplanes</taxon>
    </lineage>
</organism>
<feature type="chain" id="PRO_5041983606" evidence="1">
    <location>
        <begin position="22"/>
        <end position="321"/>
    </location>
</feature>
<dbReference type="Proteomes" id="UP001240236">
    <property type="component" value="Unassembled WGS sequence"/>
</dbReference>
<dbReference type="CDD" id="cd20684">
    <property type="entry name" value="CdiA-CT_Yk_RNaseA-like"/>
    <property type="match status" value="1"/>
</dbReference>
<evidence type="ECO:0000256" key="1">
    <source>
        <dbReference type="SAM" id="SignalP"/>
    </source>
</evidence>
<dbReference type="InterPro" id="IPR030934">
    <property type="entry name" value="Intein_C"/>
</dbReference>
<keyword evidence="4" id="KW-1185">Reference proteome</keyword>
<dbReference type="PROSITE" id="PS50817">
    <property type="entry name" value="INTEIN_N_TER"/>
    <property type="match status" value="1"/>
</dbReference>
<dbReference type="AlphaFoldDB" id="A0AAE3VW86"/>
<gene>
    <name evidence="3" type="ORF">J2S42_001153</name>
</gene>
<sequence>MVCGAAIVACVSGAAAIVVEAAEFAATGSAISTGLITAEVGIAEGAGLTAAGAAAKLFCSFSGDTRVLMADGTSKEIADIEVGDEVAASDPETGESGARKVAHLWPHRDDLVLVRIDGEVLTATEDHPVWNASDRQWQRMDELDAGDALLTPSGRPAILEDIEYGFSFGAAAYDLTVDSLHTYYVLAGNTPVLVHNCGNLVGDAARFPNAHVLNEHVNVSDVQLVQMAQATGVKSRFLDLQTAQQVVDYGLAGNKDKIDRWLRGGGVGNLEINGRFGANNPIGVVARADGSISPSSNAYTIVLQRAQGHPGGYYVYTAYPR</sequence>
<keyword evidence="3" id="KW-0378">Hydrolase</keyword>
<dbReference type="Gene3D" id="2.170.16.10">
    <property type="entry name" value="Hedgehog/Intein (Hint) domain"/>
    <property type="match status" value="1"/>
</dbReference>
<dbReference type="Pfam" id="PF07591">
    <property type="entry name" value="PT-HINT"/>
    <property type="match status" value="1"/>
</dbReference>
<evidence type="ECO:0000313" key="4">
    <source>
        <dbReference type="Proteomes" id="UP001240236"/>
    </source>
</evidence>
<proteinExistence type="predicted"/>
<comment type="caution">
    <text evidence="3">The sequence shown here is derived from an EMBL/GenBank/DDBJ whole genome shotgun (WGS) entry which is preliminary data.</text>
</comment>
<dbReference type="PROSITE" id="PS50818">
    <property type="entry name" value="INTEIN_C_TER"/>
    <property type="match status" value="1"/>
</dbReference>
<protein>
    <submittedName>
        <fullName evidence="3">Intein/homing endonuclease</fullName>
    </submittedName>
</protein>
<evidence type="ECO:0000259" key="2">
    <source>
        <dbReference type="SMART" id="SM00306"/>
    </source>
</evidence>
<dbReference type="GO" id="GO:0004519">
    <property type="term" value="F:endonuclease activity"/>
    <property type="evidence" value="ECO:0007669"/>
    <property type="project" value="UniProtKB-KW"/>
</dbReference>
<dbReference type="SUPFAM" id="SSF51294">
    <property type="entry name" value="Hedgehog/intein (Hint) domain"/>
    <property type="match status" value="1"/>
</dbReference>
<name>A0AAE3VW86_9ACTN</name>
<dbReference type="CDD" id="cd00081">
    <property type="entry name" value="Hint"/>
    <property type="match status" value="1"/>
</dbReference>
<dbReference type="InterPro" id="IPR036844">
    <property type="entry name" value="Hint_dom_sf"/>
</dbReference>
<dbReference type="InterPro" id="IPR041436">
    <property type="entry name" value="RNAse_A_bac"/>
</dbReference>
<feature type="domain" description="Hint" evidence="2">
    <location>
        <begin position="58"/>
        <end position="153"/>
    </location>
</feature>
<dbReference type="Pfam" id="PF18431">
    <property type="entry name" value="RNAse_A_bac"/>
    <property type="match status" value="1"/>
</dbReference>